<protein>
    <submittedName>
        <fullName evidence="4">TcpQ domain-containing protein</fullName>
    </submittedName>
</protein>
<evidence type="ECO:0000313" key="4">
    <source>
        <dbReference type="EMBL" id="MDR4124921.1"/>
    </source>
</evidence>
<proteinExistence type="inferred from homology"/>
<dbReference type="InterPro" id="IPR010258">
    <property type="entry name" value="Conjugal_tfr_TrbG/VirB9/CagX"/>
</dbReference>
<dbReference type="Proteomes" id="UP001232156">
    <property type="component" value="Unassembled WGS sequence"/>
</dbReference>
<dbReference type="InterPro" id="IPR033645">
    <property type="entry name" value="VirB9/CagX/TrbG_C"/>
</dbReference>
<keyword evidence="5" id="KW-1185">Reference proteome</keyword>
<comment type="caution">
    <text evidence="4">The sequence shown here is derived from an EMBL/GenBank/DDBJ whole genome shotgun (WGS) entry which is preliminary data.</text>
</comment>
<name>A0ABU1D3B4_9BURK</name>
<evidence type="ECO:0000256" key="2">
    <source>
        <dbReference type="ARBA" id="ARBA00022729"/>
    </source>
</evidence>
<gene>
    <name evidence="4" type="ORF">Q8947_02840</name>
</gene>
<dbReference type="InterPro" id="IPR018927">
    <property type="entry name" value="Pilus_synth_Q_C"/>
</dbReference>
<accession>A0ABU1D3B4</accession>
<dbReference type="Pfam" id="PF10671">
    <property type="entry name" value="TcpQ"/>
    <property type="match status" value="1"/>
</dbReference>
<evidence type="ECO:0000313" key="5">
    <source>
        <dbReference type="Proteomes" id="UP001232156"/>
    </source>
</evidence>
<reference evidence="4 5" key="1">
    <citation type="submission" date="2023-08" db="EMBL/GenBank/DDBJ databases">
        <title>Alcaligenaceae gen. nov., a novel taxon isolated from the sludge of Yixing Pesticide Factory.</title>
        <authorList>
            <person name="Ruan L."/>
        </authorList>
    </citation>
    <scope>NUCLEOTIDE SEQUENCE [LARGE SCALE GENOMIC DNA]</scope>
    <source>
        <strain evidence="4 5">LG-2</strain>
    </source>
</reference>
<keyword evidence="2" id="KW-0732">Signal</keyword>
<comment type="similarity">
    <text evidence="1">Belongs to the TrbG/VirB9 family.</text>
</comment>
<dbReference type="RefSeq" id="WP_347286397.1">
    <property type="nucleotide sequence ID" value="NZ_JAUZQE010000004.1"/>
</dbReference>
<evidence type="ECO:0000256" key="1">
    <source>
        <dbReference type="ARBA" id="ARBA00006135"/>
    </source>
</evidence>
<dbReference type="Pfam" id="PF03524">
    <property type="entry name" value="CagX"/>
    <property type="match status" value="1"/>
</dbReference>
<organism evidence="4 5">
    <name type="scientific">Yanghanlia caeni</name>
    <dbReference type="NCBI Taxonomy" id="3064283"/>
    <lineage>
        <taxon>Bacteria</taxon>
        <taxon>Pseudomonadati</taxon>
        <taxon>Pseudomonadota</taxon>
        <taxon>Betaproteobacteria</taxon>
        <taxon>Burkholderiales</taxon>
        <taxon>Alcaligenaceae</taxon>
        <taxon>Yanghanlia</taxon>
    </lineage>
</organism>
<dbReference type="Gene3D" id="3.55.50.70">
    <property type="match status" value="1"/>
</dbReference>
<dbReference type="InterPro" id="IPR038161">
    <property type="entry name" value="VirB9/CagX/TrbG_C_sf"/>
</dbReference>
<dbReference type="Gene3D" id="2.60.40.2500">
    <property type="match status" value="1"/>
</dbReference>
<evidence type="ECO:0000259" key="3">
    <source>
        <dbReference type="Pfam" id="PF10671"/>
    </source>
</evidence>
<dbReference type="EMBL" id="JAUZQE010000004">
    <property type="protein sequence ID" value="MDR4124921.1"/>
    <property type="molecule type" value="Genomic_DNA"/>
</dbReference>
<sequence length="291" mass="31038">MPGTGKRAPAAEGAYSDFSFNWQLTGDPRIMPVQVFDDGTRMWLQFQPGSAWPAVFEAVSGGWRPLAYERDGPYMVLQGVYPNLALRGGHLHGEIRRVEEPNALARGGVSPTAPVAAPAAAAASDARAAHPSVADAKPVPAPGTQVVPQGYAPPLGQQRQKTASIESQPVDSIPVKSIAPDAALPKPVTIDRVPTAYAVSPADHTIRQALGRWAARAGWTFSAEHWAVDVDIPLVGSARFDSDFKAAVRELLAATEMGERPVQPCFYSNQVLRVVPYAQPCDRRKGMGAAS</sequence>
<feature type="domain" description="Toxin co-regulated pilus biosynthesis protein Q C-terminal" evidence="3">
    <location>
        <begin position="197"/>
        <end position="275"/>
    </location>
</feature>
<dbReference type="CDD" id="cd06911">
    <property type="entry name" value="VirB9_CagX_TrbG"/>
    <property type="match status" value="1"/>
</dbReference>